<feature type="compositionally biased region" description="Basic and acidic residues" evidence="2">
    <location>
        <begin position="367"/>
        <end position="378"/>
    </location>
</feature>
<name>A0A2H3JE33_WOLCO</name>
<feature type="compositionally biased region" description="Basic and acidic residues" evidence="2">
    <location>
        <begin position="404"/>
        <end position="420"/>
    </location>
</feature>
<sequence length="507" mass="55622">MGGNTWRASELLFLKAQWTSNTVRKIYRKTASLKSCSNFIYDKFLEEFGKEPYEEETDAEFQARLALVKSAATQEMQTKWPAETREMCEMRLKRLSDRIYGFVRHRSPNKGKGKGRKIGEGMALFAERRDVSAWDVWRKHKGVQKKAEREYSREVSDHAEEGTSEVLGGAQWTKAAMEEYATLSHEEKARLQEEADRANKERREVEFNGNNEFIRAEKVRNLGEILGKLAKQIEEELGWVVLFMAGGVDEMGNVSDLIHTTAKQSNGKDFITHLAEQLQISPPRLGNEWFNFIEDIYDPVSVQRTGEDRGQESGDTTKTVDSTKAGGDGEFNKGKDTMTTPWEVEDSGEGTSNIGSGASNVTSSEGDVLRGEGDDGGRLDVATDGGEALCAIDTASRPSTENSHSTDDMADRMGQRKLESGGDVQMAAGEASQEVLRAFSGSQCAGEAAVKASGARGALGKAAQKKSTRGKLWADSSAEQVTDTIPMIAGRGARVRKASARALGEDG</sequence>
<gene>
    <name evidence="3" type="ORF">WOLCODRAFT_150564</name>
</gene>
<accession>A0A2H3JE33</accession>
<evidence type="ECO:0000256" key="2">
    <source>
        <dbReference type="SAM" id="MobiDB-lite"/>
    </source>
</evidence>
<keyword evidence="4" id="KW-1185">Reference proteome</keyword>
<feature type="compositionally biased region" description="Polar residues" evidence="2">
    <location>
        <begin position="349"/>
        <end position="364"/>
    </location>
</feature>
<dbReference type="Proteomes" id="UP000218811">
    <property type="component" value="Unassembled WGS sequence"/>
</dbReference>
<dbReference type="AlphaFoldDB" id="A0A2H3JE33"/>
<feature type="region of interest" description="Disordered" evidence="2">
    <location>
        <begin position="395"/>
        <end position="426"/>
    </location>
</feature>
<evidence type="ECO:0000256" key="1">
    <source>
        <dbReference type="SAM" id="Coils"/>
    </source>
</evidence>
<dbReference type="OrthoDB" id="2757637at2759"/>
<proteinExistence type="predicted"/>
<keyword evidence="1" id="KW-0175">Coiled coil</keyword>
<feature type="coiled-coil region" evidence="1">
    <location>
        <begin position="181"/>
        <end position="208"/>
    </location>
</feature>
<dbReference type="EMBL" id="KB468053">
    <property type="protein sequence ID" value="PCH40512.1"/>
    <property type="molecule type" value="Genomic_DNA"/>
</dbReference>
<feature type="compositionally biased region" description="Polar residues" evidence="2">
    <location>
        <begin position="313"/>
        <end position="322"/>
    </location>
</feature>
<evidence type="ECO:0000313" key="3">
    <source>
        <dbReference type="EMBL" id="PCH40512.1"/>
    </source>
</evidence>
<organism evidence="3 4">
    <name type="scientific">Wolfiporia cocos (strain MD-104)</name>
    <name type="common">Brown rot fungus</name>
    <dbReference type="NCBI Taxonomy" id="742152"/>
    <lineage>
        <taxon>Eukaryota</taxon>
        <taxon>Fungi</taxon>
        <taxon>Dikarya</taxon>
        <taxon>Basidiomycota</taxon>
        <taxon>Agaricomycotina</taxon>
        <taxon>Agaricomycetes</taxon>
        <taxon>Polyporales</taxon>
        <taxon>Phaeolaceae</taxon>
        <taxon>Wolfiporia</taxon>
    </lineage>
</organism>
<evidence type="ECO:0000313" key="4">
    <source>
        <dbReference type="Proteomes" id="UP000218811"/>
    </source>
</evidence>
<feature type="region of interest" description="Disordered" evidence="2">
    <location>
        <begin position="304"/>
        <end position="378"/>
    </location>
</feature>
<protein>
    <submittedName>
        <fullName evidence="3">Uncharacterized protein</fullName>
    </submittedName>
</protein>
<reference evidence="3 4" key="1">
    <citation type="journal article" date="2012" name="Science">
        <title>The Paleozoic origin of enzymatic lignin decomposition reconstructed from 31 fungal genomes.</title>
        <authorList>
            <person name="Floudas D."/>
            <person name="Binder M."/>
            <person name="Riley R."/>
            <person name="Barry K."/>
            <person name="Blanchette R.A."/>
            <person name="Henrissat B."/>
            <person name="Martinez A.T."/>
            <person name="Otillar R."/>
            <person name="Spatafora J.W."/>
            <person name="Yadav J.S."/>
            <person name="Aerts A."/>
            <person name="Benoit I."/>
            <person name="Boyd A."/>
            <person name="Carlson A."/>
            <person name="Copeland A."/>
            <person name="Coutinho P.M."/>
            <person name="de Vries R.P."/>
            <person name="Ferreira P."/>
            <person name="Findley K."/>
            <person name="Foster B."/>
            <person name="Gaskell J."/>
            <person name="Glotzer D."/>
            <person name="Gorecki P."/>
            <person name="Heitman J."/>
            <person name="Hesse C."/>
            <person name="Hori C."/>
            <person name="Igarashi K."/>
            <person name="Jurgens J.A."/>
            <person name="Kallen N."/>
            <person name="Kersten P."/>
            <person name="Kohler A."/>
            <person name="Kuees U."/>
            <person name="Kumar T.K.A."/>
            <person name="Kuo A."/>
            <person name="LaButti K."/>
            <person name="Larrondo L.F."/>
            <person name="Lindquist E."/>
            <person name="Ling A."/>
            <person name="Lombard V."/>
            <person name="Lucas S."/>
            <person name="Lundell T."/>
            <person name="Martin R."/>
            <person name="McLaughlin D.J."/>
            <person name="Morgenstern I."/>
            <person name="Morin E."/>
            <person name="Murat C."/>
            <person name="Nagy L.G."/>
            <person name="Nolan M."/>
            <person name="Ohm R.A."/>
            <person name="Patyshakuliyeva A."/>
            <person name="Rokas A."/>
            <person name="Ruiz-Duenas F.J."/>
            <person name="Sabat G."/>
            <person name="Salamov A."/>
            <person name="Samejima M."/>
            <person name="Schmutz J."/>
            <person name="Slot J.C."/>
            <person name="St John F."/>
            <person name="Stenlid J."/>
            <person name="Sun H."/>
            <person name="Sun S."/>
            <person name="Syed K."/>
            <person name="Tsang A."/>
            <person name="Wiebenga A."/>
            <person name="Young D."/>
            <person name="Pisabarro A."/>
            <person name="Eastwood D.C."/>
            <person name="Martin F."/>
            <person name="Cullen D."/>
            <person name="Grigoriev I.V."/>
            <person name="Hibbett D.S."/>
        </authorList>
    </citation>
    <scope>NUCLEOTIDE SEQUENCE [LARGE SCALE GENOMIC DNA]</scope>
    <source>
        <strain evidence="3 4">MD-104</strain>
    </source>
</reference>